<dbReference type="Proteomes" id="UP000017861">
    <property type="component" value="Unassembled WGS sequence"/>
</dbReference>
<proteinExistence type="predicted"/>
<organism evidence="2 3">
    <name type="scientific">Trypanosoma cruzi Dm28c</name>
    <dbReference type="NCBI Taxonomy" id="1416333"/>
    <lineage>
        <taxon>Eukaryota</taxon>
        <taxon>Discoba</taxon>
        <taxon>Euglenozoa</taxon>
        <taxon>Kinetoplastea</taxon>
        <taxon>Metakinetoplastina</taxon>
        <taxon>Trypanosomatida</taxon>
        <taxon>Trypanosomatidae</taxon>
        <taxon>Trypanosoma</taxon>
        <taxon>Schizotrypanum</taxon>
    </lineage>
</organism>
<comment type="caution">
    <text evidence="2">The sequence shown here is derived from an EMBL/GenBank/DDBJ whole genome shotgun (WGS) entry which is preliminary data.</text>
</comment>
<feature type="compositionally biased region" description="Basic residues" evidence="1">
    <location>
        <begin position="1"/>
        <end position="11"/>
    </location>
</feature>
<dbReference type="EMBL" id="AYLP01000139">
    <property type="protein sequence ID" value="ESS63189.1"/>
    <property type="molecule type" value="Genomic_DNA"/>
</dbReference>
<evidence type="ECO:0000256" key="1">
    <source>
        <dbReference type="SAM" id="MobiDB-lite"/>
    </source>
</evidence>
<protein>
    <submittedName>
        <fullName evidence="2">Putative mucin TcMUCII</fullName>
    </submittedName>
</protein>
<name>V5B6F6_TRYCR</name>
<dbReference type="VEuPathDB" id="TriTrypDB:TCDM_09057"/>
<accession>V5B6F6</accession>
<gene>
    <name evidence="2" type="ORF">TCDM_09057</name>
</gene>
<dbReference type="AlphaFoldDB" id="V5B6F6"/>
<reference evidence="2 3" key="1">
    <citation type="journal article" date="2014" name="Genome Announc.">
        <title>Trypanosoma cruzi Clone Dm28c Draft Genome Sequence.</title>
        <authorList>
            <person name="Grisard E.C."/>
            <person name="Teixeira S.M."/>
            <person name="de Almeida L.G."/>
            <person name="Stoco P.H."/>
            <person name="Gerber A.L."/>
            <person name="Talavera-Lopez C."/>
            <person name="Lima O.C."/>
            <person name="Andersson B."/>
            <person name="de Vasconcelos A.T."/>
        </authorList>
    </citation>
    <scope>NUCLEOTIDE SEQUENCE [LARGE SCALE GENOMIC DNA]</scope>
    <source>
        <strain evidence="2 3">Dm28c</strain>
    </source>
</reference>
<sequence>MLPRRPRRPLQRRQPPPQPLRPLHLQRRQLRRLQGHRHVFVKSTAASASLRGCVPRCCPPYPRWRTPLWAEEVHAGCACQHSTAGICASTVVRCK</sequence>
<evidence type="ECO:0000313" key="3">
    <source>
        <dbReference type="Proteomes" id="UP000017861"/>
    </source>
</evidence>
<feature type="region of interest" description="Disordered" evidence="1">
    <location>
        <begin position="1"/>
        <end position="24"/>
    </location>
</feature>
<evidence type="ECO:0000313" key="2">
    <source>
        <dbReference type="EMBL" id="ESS63189.1"/>
    </source>
</evidence>